<keyword evidence="1" id="KW-0732">Signal</keyword>
<dbReference type="Proteomes" id="UP000829364">
    <property type="component" value="Chromosome 4"/>
</dbReference>
<sequence>MQLSRSLVVIVGVLGPLTMALPGLPGFSKKKTPCTINELVKCSTDVGSLGSTDVSGTSAPQTSEDCVPSVSDMILNCGNLAAGTAMGGSAMCGSCQGYRFVPNEKIQGSKYCRRCVCRE</sequence>
<dbReference type="KEGG" id="ptkz:JDV02_004960"/>
<proteinExistence type="predicted"/>
<evidence type="ECO:0000313" key="3">
    <source>
        <dbReference type="Proteomes" id="UP000829364"/>
    </source>
</evidence>
<organism evidence="2 3">
    <name type="scientific">Purpureocillium takamizusanense</name>
    <dbReference type="NCBI Taxonomy" id="2060973"/>
    <lineage>
        <taxon>Eukaryota</taxon>
        <taxon>Fungi</taxon>
        <taxon>Dikarya</taxon>
        <taxon>Ascomycota</taxon>
        <taxon>Pezizomycotina</taxon>
        <taxon>Sordariomycetes</taxon>
        <taxon>Hypocreomycetidae</taxon>
        <taxon>Hypocreales</taxon>
        <taxon>Ophiocordycipitaceae</taxon>
        <taxon>Purpureocillium</taxon>
    </lineage>
</organism>
<protein>
    <submittedName>
        <fullName evidence="2">Uncharacterized protein</fullName>
    </submittedName>
</protein>
<feature type="signal peptide" evidence="1">
    <location>
        <begin position="1"/>
        <end position="20"/>
    </location>
</feature>
<evidence type="ECO:0000256" key="1">
    <source>
        <dbReference type="SAM" id="SignalP"/>
    </source>
</evidence>
<dbReference type="GeneID" id="72066910"/>
<evidence type="ECO:0000313" key="2">
    <source>
        <dbReference type="EMBL" id="UNI18706.1"/>
    </source>
</evidence>
<gene>
    <name evidence="2" type="ORF">JDV02_004960</name>
</gene>
<dbReference type="AlphaFoldDB" id="A0A9Q8QH02"/>
<name>A0A9Q8QH02_9HYPO</name>
<keyword evidence="3" id="KW-1185">Reference proteome</keyword>
<feature type="chain" id="PRO_5040107162" evidence="1">
    <location>
        <begin position="21"/>
        <end position="119"/>
    </location>
</feature>
<dbReference type="RefSeq" id="XP_047842187.1">
    <property type="nucleotide sequence ID" value="XM_047986207.1"/>
</dbReference>
<dbReference type="EMBL" id="CP086357">
    <property type="protein sequence ID" value="UNI18706.1"/>
    <property type="molecule type" value="Genomic_DNA"/>
</dbReference>
<reference evidence="2" key="1">
    <citation type="submission" date="2021-11" db="EMBL/GenBank/DDBJ databases">
        <title>Purpureocillium_takamizusanense_genome.</title>
        <authorList>
            <person name="Nguyen N.-H."/>
        </authorList>
    </citation>
    <scope>NUCLEOTIDE SEQUENCE</scope>
    <source>
        <strain evidence="2">PT3</strain>
    </source>
</reference>
<accession>A0A9Q8QH02</accession>